<reference evidence="2 5" key="2">
    <citation type="submission" date="2021-08" db="EMBL/GenBank/DDBJ databases">
        <title>Complete genome sequence of the strain Aneurinibacillus thermoaerophilus CCM 8960.</title>
        <authorList>
            <person name="Musilova J."/>
            <person name="Kourilova X."/>
            <person name="Pernicova I."/>
            <person name="Bezdicek M."/>
            <person name="Lengerova M."/>
            <person name="Obruca S."/>
            <person name="Sedlar K."/>
        </authorList>
    </citation>
    <scope>NUCLEOTIDE SEQUENCE [LARGE SCALE GENOMIC DNA]</scope>
    <source>
        <strain evidence="2 5">CCM 8960</strain>
    </source>
</reference>
<dbReference type="Proteomes" id="UP000198956">
    <property type="component" value="Unassembled WGS sequence"/>
</dbReference>
<dbReference type="GeneID" id="97143110"/>
<name>A0A1G8DL45_ANETH</name>
<reference evidence="3 4" key="1">
    <citation type="submission" date="2016-10" db="EMBL/GenBank/DDBJ databases">
        <authorList>
            <person name="de Groot N.N."/>
        </authorList>
    </citation>
    <scope>NUCLEOTIDE SEQUENCE [LARGE SCALE GENOMIC DNA]</scope>
    <source>
        <strain evidence="3 4">L 420-91</strain>
    </source>
</reference>
<keyword evidence="1" id="KW-1133">Transmembrane helix</keyword>
<dbReference type="InterPro" id="IPR019734">
    <property type="entry name" value="TPR_rpt"/>
</dbReference>
<evidence type="ECO:0000313" key="4">
    <source>
        <dbReference type="Proteomes" id="UP000198956"/>
    </source>
</evidence>
<dbReference type="SUPFAM" id="SSF48452">
    <property type="entry name" value="TPR-like"/>
    <property type="match status" value="1"/>
</dbReference>
<dbReference type="Pfam" id="PF13181">
    <property type="entry name" value="TPR_8"/>
    <property type="match status" value="1"/>
</dbReference>
<dbReference type="Gene3D" id="1.25.40.10">
    <property type="entry name" value="Tetratricopeptide repeat domain"/>
    <property type="match status" value="1"/>
</dbReference>
<keyword evidence="5" id="KW-1185">Reference proteome</keyword>
<accession>A0A1G8DL45</accession>
<organism evidence="3 4">
    <name type="scientific">Aneurinibacillus thermoaerophilus</name>
    <dbReference type="NCBI Taxonomy" id="143495"/>
    <lineage>
        <taxon>Bacteria</taxon>
        <taxon>Bacillati</taxon>
        <taxon>Bacillota</taxon>
        <taxon>Bacilli</taxon>
        <taxon>Bacillales</taxon>
        <taxon>Paenibacillaceae</taxon>
        <taxon>Aneurinibacillus group</taxon>
        <taxon>Aneurinibacillus</taxon>
    </lineage>
</organism>
<evidence type="ECO:0000313" key="2">
    <source>
        <dbReference type="EMBL" id="QYY42540.1"/>
    </source>
</evidence>
<sequence length="164" mass="18984">MEEKVSGRTRNNIVYSLLGLTLIGIITAIVMGGNQDKVYQADAQAYMQAQKHLQQNQFAEAEKVLKPLLATHSDSYILQWRYASSFAGQGKYDEAEKYFIQARKQRPFLVRNQKYLVQYGEVLYKKQNYQKAKRYLEEAKKVNTNPQLSAQADAMLREMATKYK</sequence>
<evidence type="ECO:0000313" key="3">
    <source>
        <dbReference type="EMBL" id="SDH58433.1"/>
    </source>
</evidence>
<evidence type="ECO:0000313" key="5">
    <source>
        <dbReference type="Proteomes" id="UP000826616"/>
    </source>
</evidence>
<gene>
    <name evidence="2" type="ORF">K3F53_17150</name>
    <name evidence="3" type="ORF">SAMN04489735_103423</name>
</gene>
<proteinExistence type="predicted"/>
<feature type="transmembrane region" description="Helical" evidence="1">
    <location>
        <begin position="12"/>
        <end position="31"/>
    </location>
</feature>
<dbReference type="EMBL" id="CP080764">
    <property type="protein sequence ID" value="QYY42540.1"/>
    <property type="molecule type" value="Genomic_DNA"/>
</dbReference>
<dbReference type="InterPro" id="IPR011990">
    <property type="entry name" value="TPR-like_helical_dom_sf"/>
</dbReference>
<protein>
    <submittedName>
        <fullName evidence="2">Tetratricopeptide repeat protein</fullName>
    </submittedName>
    <submittedName>
        <fullName evidence="3">Tetratricopeptide repeat-containing protein</fullName>
    </submittedName>
</protein>
<dbReference type="AlphaFoldDB" id="A0A1G8DL45"/>
<dbReference type="OrthoDB" id="2679399at2"/>
<evidence type="ECO:0000256" key="1">
    <source>
        <dbReference type="SAM" id="Phobius"/>
    </source>
</evidence>
<keyword evidence="1" id="KW-0812">Transmembrane</keyword>
<keyword evidence="1" id="KW-0472">Membrane</keyword>
<dbReference type="RefSeq" id="WP_057897473.1">
    <property type="nucleotide sequence ID" value="NZ_CP080764.1"/>
</dbReference>
<dbReference type="EMBL" id="FNDE01000034">
    <property type="protein sequence ID" value="SDH58433.1"/>
    <property type="molecule type" value="Genomic_DNA"/>
</dbReference>
<dbReference type="Proteomes" id="UP000826616">
    <property type="component" value="Chromosome"/>
</dbReference>
<dbReference type="Pfam" id="PF13432">
    <property type="entry name" value="TPR_16"/>
    <property type="match status" value="1"/>
</dbReference>